<gene>
    <name evidence="2" type="ordered locus">Meso_0269</name>
</gene>
<dbReference type="EMBL" id="CP000390">
    <property type="protein sequence ID" value="ABG61673.1"/>
    <property type="molecule type" value="Genomic_DNA"/>
</dbReference>
<dbReference type="AlphaFoldDB" id="Q11LQ2"/>
<accession>Q11LQ2</accession>
<dbReference type="eggNOG" id="COG3951">
    <property type="taxonomic scope" value="Bacteria"/>
</dbReference>
<sequence>MAISPPGDILLEVARAAVPEQAEAARARLQSLAKPDTPFEDPAVERTAAVRAEPAGTGVPESFMRFEALVLESFMQSMLPAENDAVFGGGLSGEMWRGLLAQQLGETLAKRGGIGIAERILGDHYLVDGRKVPLAGVSSGPEAEHAAEQATLSTALVQDIERGAFKALVGDRSAEEAK</sequence>
<evidence type="ECO:0000259" key="1">
    <source>
        <dbReference type="Pfam" id="PF10135"/>
    </source>
</evidence>
<dbReference type="KEGG" id="mes:Meso_0269"/>
<reference evidence="2" key="1">
    <citation type="submission" date="2006-06" db="EMBL/GenBank/DDBJ databases">
        <title>Complete sequence of chromosome of Chelativorans sp. BNC1.</title>
        <authorList>
            <consortium name="US DOE Joint Genome Institute"/>
            <person name="Copeland A."/>
            <person name="Lucas S."/>
            <person name="Lapidus A."/>
            <person name="Barry K."/>
            <person name="Detter J.C."/>
            <person name="Glavina del Rio T."/>
            <person name="Hammon N."/>
            <person name="Israni S."/>
            <person name="Dalin E."/>
            <person name="Tice H."/>
            <person name="Pitluck S."/>
            <person name="Chertkov O."/>
            <person name="Brettin T."/>
            <person name="Bruce D."/>
            <person name="Han C."/>
            <person name="Tapia R."/>
            <person name="Gilna P."/>
            <person name="Schmutz J."/>
            <person name="Larimer F."/>
            <person name="Land M."/>
            <person name="Hauser L."/>
            <person name="Kyrpides N."/>
            <person name="Mikhailova N."/>
            <person name="Richardson P."/>
        </authorList>
    </citation>
    <scope>NUCLEOTIDE SEQUENCE</scope>
    <source>
        <strain evidence="2">BNC1</strain>
    </source>
</reference>
<dbReference type="OrthoDB" id="7889190at2"/>
<dbReference type="STRING" id="266779.Meso_0269"/>
<dbReference type="InterPro" id="IPR019301">
    <property type="entry name" value="Flagellar_prot_FlgJ_N"/>
</dbReference>
<proteinExistence type="predicted"/>
<organism evidence="2">
    <name type="scientific">Chelativorans sp. (strain BNC1)</name>
    <dbReference type="NCBI Taxonomy" id="266779"/>
    <lineage>
        <taxon>Bacteria</taxon>
        <taxon>Pseudomonadati</taxon>
        <taxon>Pseudomonadota</taxon>
        <taxon>Alphaproteobacteria</taxon>
        <taxon>Hyphomicrobiales</taxon>
        <taxon>Phyllobacteriaceae</taxon>
        <taxon>Chelativorans</taxon>
    </lineage>
</organism>
<evidence type="ECO:0000313" key="2">
    <source>
        <dbReference type="EMBL" id="ABG61673.1"/>
    </source>
</evidence>
<dbReference type="HOGENOM" id="CLU_117504_0_0_5"/>
<name>Q11LQ2_CHESB</name>
<feature type="domain" description="Flagellar protein FlgJ N-terminal" evidence="1">
    <location>
        <begin position="77"/>
        <end position="120"/>
    </location>
</feature>
<protein>
    <recommendedName>
        <fullName evidence="1">Flagellar protein FlgJ N-terminal domain-containing protein</fullName>
    </recommendedName>
</protein>
<dbReference type="Pfam" id="PF10135">
    <property type="entry name" value="Rod-binding"/>
    <property type="match status" value="1"/>
</dbReference>